<gene>
    <name evidence="4" type="ORF">VNI00_004438</name>
</gene>
<sequence length="363" mass="40415">MCELDLWYLFISSVFGRNGADMEVDYHIYAGEHSLRCFRTANIYYMSFPNDRNLVKALVYTVFFLDTTQTIIFFRDAFVIFASGFGDMNNLRAAHLSGFSVPILTGLVSILVQGFYSYQIRVISRAWILPGVIFAIALTQFIASIYEGVLIFQINNSAVLQARTLIPCTIWLAGSALCDTLIAVVMTIYLIKASSGLKGNPLIRRLVRLVIETGSLTAAVAIVDCVLFIVVQKYPFHMIPSRCLAKLYANTLMVILNSRIRIHGSRDEAKLNPGRMYSGWSQSVDIRFKHSTRSSTSGAGSAQNLSVPVGRSSRSINLTASQDANDGREGYSKFVELKDLNSTRDGDIEIPAKLHHRTLHENS</sequence>
<reference evidence="4 5" key="1">
    <citation type="submission" date="2024-01" db="EMBL/GenBank/DDBJ databases">
        <title>A draft genome for a cacao thread blight-causing isolate of Paramarasmius palmivorus.</title>
        <authorList>
            <person name="Baruah I.K."/>
            <person name="Bukari Y."/>
            <person name="Amoako-Attah I."/>
            <person name="Meinhardt L.W."/>
            <person name="Bailey B.A."/>
            <person name="Cohen S.P."/>
        </authorList>
    </citation>
    <scope>NUCLEOTIDE SEQUENCE [LARGE SCALE GENOMIC DNA]</scope>
    <source>
        <strain evidence="4 5">GH-12</strain>
    </source>
</reference>
<evidence type="ECO:0000313" key="5">
    <source>
        <dbReference type="Proteomes" id="UP001383192"/>
    </source>
</evidence>
<evidence type="ECO:0000259" key="3">
    <source>
        <dbReference type="Pfam" id="PF20152"/>
    </source>
</evidence>
<keyword evidence="2" id="KW-0472">Membrane</keyword>
<dbReference type="AlphaFoldDB" id="A0AAW0DJF6"/>
<dbReference type="EMBL" id="JAYKXP010000012">
    <property type="protein sequence ID" value="KAK7051464.1"/>
    <property type="molecule type" value="Genomic_DNA"/>
</dbReference>
<feature type="transmembrane region" description="Helical" evidence="2">
    <location>
        <begin position="94"/>
        <end position="116"/>
    </location>
</feature>
<keyword evidence="5" id="KW-1185">Reference proteome</keyword>
<feature type="transmembrane region" description="Helical" evidence="2">
    <location>
        <begin position="164"/>
        <end position="189"/>
    </location>
</feature>
<dbReference type="Proteomes" id="UP001383192">
    <property type="component" value="Unassembled WGS sequence"/>
</dbReference>
<dbReference type="Pfam" id="PF20152">
    <property type="entry name" value="DUF6534"/>
    <property type="match status" value="1"/>
</dbReference>
<name>A0AAW0DJF6_9AGAR</name>
<feature type="region of interest" description="Disordered" evidence="1">
    <location>
        <begin position="291"/>
        <end position="310"/>
    </location>
</feature>
<evidence type="ECO:0000256" key="2">
    <source>
        <dbReference type="SAM" id="Phobius"/>
    </source>
</evidence>
<evidence type="ECO:0000256" key="1">
    <source>
        <dbReference type="SAM" id="MobiDB-lite"/>
    </source>
</evidence>
<protein>
    <recommendedName>
        <fullName evidence="3">DUF6534 domain-containing protein</fullName>
    </recommendedName>
</protein>
<accession>A0AAW0DJF6</accession>
<keyword evidence="2" id="KW-1133">Transmembrane helix</keyword>
<proteinExistence type="predicted"/>
<feature type="domain" description="DUF6534" evidence="3">
    <location>
        <begin position="175"/>
        <end position="259"/>
    </location>
</feature>
<dbReference type="InterPro" id="IPR045339">
    <property type="entry name" value="DUF6534"/>
</dbReference>
<feature type="transmembrane region" description="Helical" evidence="2">
    <location>
        <begin position="128"/>
        <end position="152"/>
    </location>
</feature>
<keyword evidence="2" id="KW-0812">Transmembrane</keyword>
<feature type="transmembrane region" description="Helical" evidence="2">
    <location>
        <begin position="209"/>
        <end position="231"/>
    </location>
</feature>
<dbReference type="PANTHER" id="PTHR40465:SF1">
    <property type="entry name" value="DUF6534 DOMAIN-CONTAINING PROTEIN"/>
    <property type="match status" value="1"/>
</dbReference>
<comment type="caution">
    <text evidence="4">The sequence shown here is derived from an EMBL/GenBank/DDBJ whole genome shotgun (WGS) entry which is preliminary data.</text>
</comment>
<evidence type="ECO:0000313" key="4">
    <source>
        <dbReference type="EMBL" id="KAK7051464.1"/>
    </source>
</evidence>
<organism evidence="4 5">
    <name type="scientific">Paramarasmius palmivorus</name>
    <dbReference type="NCBI Taxonomy" id="297713"/>
    <lineage>
        <taxon>Eukaryota</taxon>
        <taxon>Fungi</taxon>
        <taxon>Dikarya</taxon>
        <taxon>Basidiomycota</taxon>
        <taxon>Agaricomycotina</taxon>
        <taxon>Agaricomycetes</taxon>
        <taxon>Agaricomycetidae</taxon>
        <taxon>Agaricales</taxon>
        <taxon>Marasmiineae</taxon>
        <taxon>Marasmiaceae</taxon>
        <taxon>Paramarasmius</taxon>
    </lineage>
</organism>
<feature type="transmembrane region" description="Helical" evidence="2">
    <location>
        <begin position="54"/>
        <end position="74"/>
    </location>
</feature>
<feature type="compositionally biased region" description="Low complexity" evidence="1">
    <location>
        <begin position="293"/>
        <end position="302"/>
    </location>
</feature>
<dbReference type="PANTHER" id="PTHR40465">
    <property type="entry name" value="CHROMOSOME 1, WHOLE GENOME SHOTGUN SEQUENCE"/>
    <property type="match status" value="1"/>
</dbReference>